<evidence type="ECO:0000313" key="2">
    <source>
        <dbReference type="EMBL" id="ABK76659.1"/>
    </source>
</evidence>
<evidence type="ECO:0000313" key="3">
    <source>
        <dbReference type="Proteomes" id="UP000000758"/>
    </source>
</evidence>
<dbReference type="Gene3D" id="1.20.5.170">
    <property type="match status" value="1"/>
</dbReference>
<name>A0RTJ9_CENSY</name>
<dbReference type="EnsemblBacteria" id="ABK76659">
    <property type="protein sequence ID" value="ABK76659"/>
    <property type="gene ID" value="CENSYa_0008"/>
</dbReference>
<reference evidence="2 3" key="1">
    <citation type="journal article" date="2006" name="Proc. Natl. Acad. Sci. U.S.A.">
        <title>Genomic analysis of the uncultivated marine crenarchaeote Cenarchaeum symbiosum.</title>
        <authorList>
            <person name="Hallam S.J."/>
            <person name="Konstantinidis K.T."/>
            <person name="Putnam N."/>
            <person name="Schleper C."/>
            <person name="Watanabe Y."/>
            <person name="Sugahara J."/>
            <person name="Preston C."/>
            <person name="de la Torre J."/>
            <person name="Richardson P.M."/>
            <person name="DeLong E.F."/>
        </authorList>
    </citation>
    <scope>NUCLEOTIDE SEQUENCE [LARGE SCALE GENOMIC DNA]</scope>
    <source>
        <strain evidence="3">A</strain>
    </source>
</reference>
<sequence>MYGCAEASGAGVYVRRRLDGYHADRASAVLIISLGVLLASAGYSWQQDSWLEGGAPSEAAWDSTPFVPGWAQAFGETIPQRMLDEPAATGDFGCDGRHYQYSDEWFTAVLMYQYGEYLGVDPSFVDEHLLAVPGSKIVHSFQQQVGIGSEMNRLDRTMDEIDVRLGKINTSIEQLDQDMAKLDARTDRHDSSIKSLDVKMKLLERDAEKIDAAFGEYGEYDRIFGRYVIRPAFQDDPVDLRRAMALYVQINDTDKERGLLADEQKRIGDEQQGIIEEKDDLNMGSYALTSEQNSLIAEYNLLAAEHDTMNTRYSCIGDTKVQDAHVTKPVAETTAAVQHPRDGAHRIAYEDVPGFADGTIEVPALRQAISMWGAYNAGLEFLITESPDVTIVWEKTIPGDAVGLHGPVHDGKDIVLRVQMGDYGCDGRYYLYSQDKLADTISHGLGHHLGLGHVITEDHLMFGANGVGPVAFDSLGYVVPARVEYDRFLLQEELDAVMGGIDRELVGISISLEGVNSTLNEMRPEYEEMDAEYKRLSRLYSAYPSDIDEDDDIAYRAAMKLRDQLDDMKEEYERLAEDIDGLEDTYDMNVEEQDALNDKHSLLAERHNCINLRET</sequence>
<dbReference type="KEGG" id="csy:CENSYa_0008"/>
<keyword evidence="1" id="KW-0175">Coiled coil</keyword>
<protein>
    <submittedName>
        <fullName evidence="2">Uncharacterized protein</fullName>
    </submittedName>
</protein>
<proteinExistence type="predicted"/>
<organism evidence="2 3">
    <name type="scientific">Cenarchaeum symbiosum (strain A)</name>
    <dbReference type="NCBI Taxonomy" id="414004"/>
    <lineage>
        <taxon>Archaea</taxon>
        <taxon>Nitrososphaerota</taxon>
        <taxon>Candidatus Cenarchaeales</taxon>
        <taxon>Candidatus Cenarchaeaceae</taxon>
        <taxon>Candidatus Cenarchaeum</taxon>
    </lineage>
</organism>
<accession>A0RTJ9</accession>
<dbReference type="EMBL" id="DP000238">
    <property type="protein sequence ID" value="ABK76659.1"/>
    <property type="molecule type" value="Genomic_DNA"/>
</dbReference>
<feature type="coiled-coil region" evidence="1">
    <location>
        <begin position="165"/>
        <end position="213"/>
    </location>
</feature>
<dbReference type="AlphaFoldDB" id="A0RTJ9"/>
<dbReference type="HOGENOM" id="CLU_443872_0_0_2"/>
<dbReference type="SUPFAM" id="SSF55486">
    <property type="entry name" value="Metalloproteases ('zincins'), catalytic domain"/>
    <property type="match status" value="1"/>
</dbReference>
<keyword evidence="3" id="KW-1185">Reference proteome</keyword>
<evidence type="ECO:0000256" key="1">
    <source>
        <dbReference type="SAM" id="Coils"/>
    </source>
</evidence>
<dbReference type="STRING" id="414004.CENSYa_0008"/>
<dbReference type="Proteomes" id="UP000000758">
    <property type="component" value="Chromosome"/>
</dbReference>
<gene>
    <name evidence="2" type="ordered locus">CENSYa_0008</name>
</gene>
<feature type="coiled-coil region" evidence="1">
    <location>
        <begin position="555"/>
        <end position="585"/>
    </location>
</feature>